<feature type="coiled-coil region" evidence="1">
    <location>
        <begin position="177"/>
        <end position="204"/>
    </location>
</feature>
<keyword evidence="5" id="KW-1185">Reference proteome</keyword>
<evidence type="ECO:0000256" key="2">
    <source>
        <dbReference type="SAM" id="MobiDB-lite"/>
    </source>
</evidence>
<keyword evidence="1" id="KW-0175">Coiled coil</keyword>
<feature type="compositionally biased region" description="Polar residues" evidence="2">
    <location>
        <begin position="93"/>
        <end position="132"/>
    </location>
</feature>
<dbReference type="Proteomes" id="UP000661649">
    <property type="component" value="Unassembled WGS sequence"/>
</dbReference>
<accession>A0ABR7PE44</accession>
<dbReference type="EMBL" id="JACRTP010000004">
    <property type="protein sequence ID" value="MBC8629055.1"/>
    <property type="molecule type" value="Genomic_DNA"/>
</dbReference>
<evidence type="ECO:0000256" key="3">
    <source>
        <dbReference type="SAM" id="Phobius"/>
    </source>
</evidence>
<name>A0ABR7PE44_9FIRM</name>
<feature type="transmembrane region" description="Helical" evidence="3">
    <location>
        <begin position="12"/>
        <end position="34"/>
    </location>
</feature>
<proteinExistence type="predicted"/>
<keyword evidence="3" id="KW-1133">Transmembrane helix</keyword>
<organism evidence="4 5">
    <name type="scientific">Blautia stercoris</name>
    <dbReference type="NCBI Taxonomy" id="871664"/>
    <lineage>
        <taxon>Bacteria</taxon>
        <taxon>Bacillati</taxon>
        <taxon>Bacillota</taxon>
        <taxon>Clostridia</taxon>
        <taxon>Lachnospirales</taxon>
        <taxon>Lachnospiraceae</taxon>
        <taxon>Blautia</taxon>
    </lineage>
</organism>
<evidence type="ECO:0000313" key="4">
    <source>
        <dbReference type="EMBL" id="MBC8629055.1"/>
    </source>
</evidence>
<protein>
    <submittedName>
        <fullName evidence="4">Uncharacterized protein</fullName>
    </submittedName>
</protein>
<sequence>MESSERLIELYRMGFIICLCLAAVFLLLSIFFFFKFRIRDVFDFLSGRAEKKSVKQMEEKNAKTGKLRDDYYAEPLSSELYKTPSGKVVPTMYPQTEPMNTGTEPTQETQTKMSQTPTQLSSNGSEETTLLGSGQEETTLLGNGETGTEETTLLGNQNQNKEEQEIPGYNGETALLTPEMEKAIHKQQEEKKQEEKEKEARRNKFEIIKEDIEIHTKEVI</sequence>
<evidence type="ECO:0000256" key="1">
    <source>
        <dbReference type="SAM" id="Coils"/>
    </source>
</evidence>
<feature type="region of interest" description="Disordered" evidence="2">
    <location>
        <begin position="93"/>
        <end position="166"/>
    </location>
</feature>
<keyword evidence="3" id="KW-0472">Membrane</keyword>
<keyword evidence="3" id="KW-0812">Transmembrane</keyword>
<reference evidence="4 5" key="1">
    <citation type="submission" date="2020-08" db="EMBL/GenBank/DDBJ databases">
        <title>Genome public.</title>
        <authorList>
            <person name="Liu C."/>
            <person name="Sun Q."/>
        </authorList>
    </citation>
    <scope>NUCLEOTIDE SEQUENCE [LARGE SCALE GENOMIC DNA]</scope>
    <source>
        <strain evidence="4 5">3_YM_SP_D4_24.mj</strain>
    </source>
</reference>
<gene>
    <name evidence="4" type="ORF">H8712_10615</name>
</gene>
<dbReference type="RefSeq" id="WP_117457727.1">
    <property type="nucleotide sequence ID" value="NZ_JACRTP010000004.1"/>
</dbReference>
<evidence type="ECO:0000313" key="5">
    <source>
        <dbReference type="Proteomes" id="UP000661649"/>
    </source>
</evidence>
<comment type="caution">
    <text evidence="4">The sequence shown here is derived from an EMBL/GenBank/DDBJ whole genome shotgun (WGS) entry which is preliminary data.</text>
</comment>